<evidence type="ECO:0000313" key="10">
    <source>
        <dbReference type="EMBL" id="QKI88472.1"/>
    </source>
</evidence>
<reference evidence="10 11" key="1">
    <citation type="submission" date="2020-05" db="EMBL/GenBank/DDBJ databases">
        <title>Thiomicrorhabdus sediminis sp.nov. and Thiomicrorhabdus xiamenensis sp.nov., novel sulfur-oxidizing bacteria isolated from coastal sediment.</title>
        <authorList>
            <person name="Liu X."/>
        </authorList>
    </citation>
    <scope>NUCLEOTIDE SEQUENCE [LARGE SCALE GENOMIC DNA]</scope>
    <source>
        <strain evidence="10 11">G2</strain>
    </source>
</reference>
<evidence type="ECO:0000256" key="6">
    <source>
        <dbReference type="ARBA" id="ARBA00023004"/>
    </source>
</evidence>
<dbReference type="HAMAP" id="MF_01207">
    <property type="entry name" value="MsrQ"/>
    <property type="match status" value="1"/>
</dbReference>
<evidence type="ECO:0000256" key="2">
    <source>
        <dbReference type="ARBA" id="ARBA00022448"/>
    </source>
</evidence>
<keyword evidence="5 8" id="KW-1133">Transmembrane helix</keyword>
<dbReference type="GO" id="GO:0020037">
    <property type="term" value="F:heme binding"/>
    <property type="evidence" value="ECO:0007669"/>
    <property type="project" value="UniProtKB-UniRule"/>
</dbReference>
<keyword evidence="2 8" id="KW-0813">Transport</keyword>
<dbReference type="InterPro" id="IPR013130">
    <property type="entry name" value="Fe3_Rdtase_TM_dom"/>
</dbReference>
<keyword evidence="8" id="KW-0288">FMN</keyword>
<dbReference type="GO" id="GO:0030091">
    <property type="term" value="P:protein repair"/>
    <property type="evidence" value="ECO:0007669"/>
    <property type="project" value="UniProtKB-UniRule"/>
</dbReference>
<protein>
    <recommendedName>
        <fullName evidence="8">Protein-methionine-sulfoxide reductase heme-binding subunit MsrQ</fullName>
    </recommendedName>
    <alternativeName>
        <fullName evidence="8">Flavocytochrome MsrQ</fullName>
    </alternativeName>
</protein>
<dbReference type="GO" id="GO:0010181">
    <property type="term" value="F:FMN binding"/>
    <property type="evidence" value="ECO:0007669"/>
    <property type="project" value="UniProtKB-UniRule"/>
</dbReference>
<comment type="cofactor">
    <cofactor evidence="8">
        <name>heme b</name>
        <dbReference type="ChEBI" id="CHEBI:60344"/>
    </cofactor>
    <text evidence="8">Binds 1 heme b (iron(II)-protoporphyrin IX) group per subunit.</text>
</comment>
<dbReference type="AlphaFoldDB" id="A0A7D4NQ34"/>
<proteinExistence type="inferred from homology"/>
<evidence type="ECO:0000259" key="9">
    <source>
        <dbReference type="Pfam" id="PF01794"/>
    </source>
</evidence>
<feature type="domain" description="Ferric oxidoreductase" evidence="9">
    <location>
        <begin position="43"/>
        <end position="158"/>
    </location>
</feature>
<feature type="transmembrane region" description="Helical" evidence="8">
    <location>
        <begin position="147"/>
        <end position="164"/>
    </location>
</feature>
<feature type="transmembrane region" description="Helical" evidence="8">
    <location>
        <begin position="116"/>
        <end position="135"/>
    </location>
</feature>
<evidence type="ECO:0000256" key="7">
    <source>
        <dbReference type="ARBA" id="ARBA00023136"/>
    </source>
</evidence>
<sequence>MPLAAKLFIFSLVCALPGIDLGWKLLQDNLGANPVETLEHTTGDWTIYFLLLTLSISPVQQLFVPKWPIPMHLIRRILGLSAFVYALLHLAVYFIFDMGLDIDAAVEDIATRPFIMIGMTALTLLIPLAITSTQGWQKRLKRRWQQLHKLIYPITFLGILHYALLVKADLFMPLLYLLLFGILMLLRQFKLPRLR</sequence>
<keyword evidence="11" id="KW-1185">Reference proteome</keyword>
<keyword evidence="8" id="KW-0249">Electron transport</keyword>
<keyword evidence="8" id="KW-1003">Cell membrane</keyword>
<comment type="function">
    <text evidence="8">Part of the MsrPQ system that repairs oxidized periplasmic proteins containing methionine sulfoxide residues (Met-O), using respiratory chain electrons. Thus protects these proteins from oxidative-stress damage caused by reactive species of oxygen and chlorine generated by the host defense mechanisms. MsrPQ is essential for the maintenance of envelope integrity under bleach stress, rescuing a wide series of structurally unrelated periplasmic proteins from methionine oxidation. MsrQ provides electrons for reduction to the reductase catalytic subunit MsrP, using the quinone pool of the respiratory chain.</text>
</comment>
<dbReference type="EMBL" id="CP054020">
    <property type="protein sequence ID" value="QKI88472.1"/>
    <property type="molecule type" value="Genomic_DNA"/>
</dbReference>
<dbReference type="RefSeq" id="WP_173284070.1">
    <property type="nucleotide sequence ID" value="NZ_CP054020.1"/>
</dbReference>
<dbReference type="GO" id="GO:0046872">
    <property type="term" value="F:metal ion binding"/>
    <property type="evidence" value="ECO:0007669"/>
    <property type="project" value="UniProtKB-KW"/>
</dbReference>
<keyword evidence="8" id="KW-0285">Flavoprotein</keyword>
<comment type="subcellular location">
    <subcellularLocation>
        <location evidence="8">Cell membrane</location>
        <topology evidence="8">Multi-pass membrane protein</topology>
    </subcellularLocation>
    <subcellularLocation>
        <location evidence="1">Membrane</location>
        <topology evidence="1">Multi-pass membrane protein</topology>
    </subcellularLocation>
</comment>
<evidence type="ECO:0000256" key="5">
    <source>
        <dbReference type="ARBA" id="ARBA00022989"/>
    </source>
</evidence>
<dbReference type="InterPro" id="IPR022837">
    <property type="entry name" value="MsrQ-like"/>
</dbReference>
<comment type="subunit">
    <text evidence="8">Heterodimer of a catalytic subunit (MsrP) and a heme-binding subunit (MsrQ).</text>
</comment>
<dbReference type="GO" id="GO:0016679">
    <property type="term" value="F:oxidoreductase activity, acting on diphenols and related substances as donors"/>
    <property type="evidence" value="ECO:0007669"/>
    <property type="project" value="TreeGrafter"/>
</dbReference>
<comment type="cofactor">
    <cofactor evidence="8">
        <name>FMN</name>
        <dbReference type="ChEBI" id="CHEBI:58210"/>
    </cofactor>
    <text evidence="8">Binds 1 FMN per subunit.</text>
</comment>
<organism evidence="10 11">
    <name type="scientific">Thiomicrorhabdus xiamenensis</name>
    <dbReference type="NCBI Taxonomy" id="2739063"/>
    <lineage>
        <taxon>Bacteria</taxon>
        <taxon>Pseudomonadati</taxon>
        <taxon>Pseudomonadota</taxon>
        <taxon>Gammaproteobacteria</taxon>
        <taxon>Thiotrichales</taxon>
        <taxon>Piscirickettsiaceae</taxon>
        <taxon>Thiomicrorhabdus</taxon>
    </lineage>
</organism>
<keyword evidence="6 8" id="KW-0408">Iron</keyword>
<dbReference type="Proteomes" id="UP000504724">
    <property type="component" value="Chromosome"/>
</dbReference>
<feature type="transmembrane region" description="Helical" evidence="8">
    <location>
        <begin position="77"/>
        <end position="96"/>
    </location>
</feature>
<gene>
    <name evidence="8" type="primary">msrQ</name>
    <name evidence="10" type="ORF">HQN79_02215</name>
</gene>
<keyword evidence="8" id="KW-0479">Metal-binding</keyword>
<keyword evidence="4 8" id="KW-0812">Transmembrane</keyword>
<keyword evidence="3 8" id="KW-0349">Heme</keyword>
<feature type="transmembrane region" description="Helical" evidence="8">
    <location>
        <begin position="46"/>
        <end position="65"/>
    </location>
</feature>
<evidence type="ECO:0000256" key="3">
    <source>
        <dbReference type="ARBA" id="ARBA00022617"/>
    </source>
</evidence>
<evidence type="ECO:0000256" key="8">
    <source>
        <dbReference type="HAMAP-Rule" id="MF_01207"/>
    </source>
</evidence>
<dbReference type="GO" id="GO:0009055">
    <property type="term" value="F:electron transfer activity"/>
    <property type="evidence" value="ECO:0007669"/>
    <property type="project" value="UniProtKB-UniRule"/>
</dbReference>
<dbReference type="Pfam" id="PF01794">
    <property type="entry name" value="Ferric_reduct"/>
    <property type="match status" value="1"/>
</dbReference>
<evidence type="ECO:0000256" key="4">
    <source>
        <dbReference type="ARBA" id="ARBA00022692"/>
    </source>
</evidence>
<evidence type="ECO:0000313" key="11">
    <source>
        <dbReference type="Proteomes" id="UP000504724"/>
    </source>
</evidence>
<name>A0A7D4NQ34_9GAMM</name>
<dbReference type="PANTHER" id="PTHR36964">
    <property type="entry name" value="PROTEIN-METHIONINE-SULFOXIDE REDUCTASE HEME-BINDING SUBUNIT MSRQ"/>
    <property type="match status" value="1"/>
</dbReference>
<comment type="similarity">
    <text evidence="8">Belongs to the MsrQ family.</text>
</comment>
<dbReference type="GO" id="GO:0005886">
    <property type="term" value="C:plasma membrane"/>
    <property type="evidence" value="ECO:0007669"/>
    <property type="project" value="UniProtKB-SubCell"/>
</dbReference>
<dbReference type="PANTHER" id="PTHR36964:SF1">
    <property type="entry name" value="PROTEIN-METHIONINE-SULFOXIDE REDUCTASE HEME-BINDING SUBUNIT MSRQ"/>
    <property type="match status" value="1"/>
</dbReference>
<dbReference type="KEGG" id="txa:HQN79_02215"/>
<feature type="transmembrane region" description="Helical" evidence="8">
    <location>
        <begin position="170"/>
        <end position="186"/>
    </location>
</feature>
<evidence type="ECO:0000256" key="1">
    <source>
        <dbReference type="ARBA" id="ARBA00004141"/>
    </source>
</evidence>
<comment type="caution">
    <text evidence="8">Lacks conserved residue(s) required for the propagation of feature annotation.</text>
</comment>
<keyword evidence="7 8" id="KW-0472">Membrane</keyword>
<accession>A0A7D4NQ34</accession>